<dbReference type="Proteomes" id="UP001266305">
    <property type="component" value="Unassembled WGS sequence"/>
</dbReference>
<proteinExistence type="predicted"/>
<evidence type="ECO:0000313" key="2">
    <source>
        <dbReference type="EMBL" id="KAK2112344.1"/>
    </source>
</evidence>
<accession>A0ABQ9VU25</accession>
<dbReference type="EMBL" id="JASSZA010000005">
    <property type="protein sequence ID" value="KAK2112344.1"/>
    <property type="molecule type" value="Genomic_DNA"/>
</dbReference>
<reference evidence="2 3" key="1">
    <citation type="submission" date="2023-05" db="EMBL/GenBank/DDBJ databases">
        <title>B98-5 Cell Line De Novo Hybrid Assembly: An Optical Mapping Approach.</title>
        <authorList>
            <person name="Kananen K."/>
            <person name="Auerbach J.A."/>
            <person name="Kautto E."/>
            <person name="Blachly J.S."/>
        </authorList>
    </citation>
    <scope>NUCLEOTIDE SEQUENCE [LARGE SCALE GENOMIC DNA]</scope>
    <source>
        <strain evidence="2">B95-8</strain>
        <tissue evidence="2">Cell line</tissue>
    </source>
</reference>
<comment type="caution">
    <text evidence="2">The sequence shown here is derived from an EMBL/GenBank/DDBJ whole genome shotgun (WGS) entry which is preliminary data.</text>
</comment>
<gene>
    <name evidence="2" type="ORF">P7K49_012091</name>
</gene>
<feature type="compositionally biased region" description="Polar residues" evidence="1">
    <location>
        <begin position="50"/>
        <end position="65"/>
    </location>
</feature>
<name>A0ABQ9VU25_SAGOE</name>
<protein>
    <submittedName>
        <fullName evidence="2">Uncharacterized protein</fullName>
    </submittedName>
</protein>
<organism evidence="2 3">
    <name type="scientific">Saguinus oedipus</name>
    <name type="common">Cotton-top tamarin</name>
    <name type="synonym">Oedipomidas oedipus</name>
    <dbReference type="NCBI Taxonomy" id="9490"/>
    <lineage>
        <taxon>Eukaryota</taxon>
        <taxon>Metazoa</taxon>
        <taxon>Chordata</taxon>
        <taxon>Craniata</taxon>
        <taxon>Vertebrata</taxon>
        <taxon>Euteleostomi</taxon>
        <taxon>Mammalia</taxon>
        <taxon>Eutheria</taxon>
        <taxon>Euarchontoglires</taxon>
        <taxon>Primates</taxon>
        <taxon>Haplorrhini</taxon>
        <taxon>Platyrrhini</taxon>
        <taxon>Cebidae</taxon>
        <taxon>Callitrichinae</taxon>
        <taxon>Saguinus</taxon>
    </lineage>
</organism>
<feature type="compositionally biased region" description="Polar residues" evidence="1">
    <location>
        <begin position="72"/>
        <end position="86"/>
    </location>
</feature>
<feature type="region of interest" description="Disordered" evidence="1">
    <location>
        <begin position="50"/>
        <end position="86"/>
    </location>
</feature>
<keyword evidence="3" id="KW-1185">Reference proteome</keyword>
<evidence type="ECO:0000256" key="1">
    <source>
        <dbReference type="SAM" id="MobiDB-lite"/>
    </source>
</evidence>
<sequence>MPSLRALKEKQVRSHSIAGLPLPPGLLGQHFGSPALPHTSFKQDAVQGCLTQPSASGDTASNRNEQAPADGDTTQAGCSQPSGEEA</sequence>
<evidence type="ECO:0000313" key="3">
    <source>
        <dbReference type="Proteomes" id="UP001266305"/>
    </source>
</evidence>